<reference evidence="7 8" key="1">
    <citation type="submission" date="2024-09" db="EMBL/GenBank/DDBJ databases">
        <title>Draft genome sequence of Candidatus Magnetaquicoccaceae bacterium FCR-1.</title>
        <authorList>
            <person name="Shimoshige H."/>
            <person name="Shimamura S."/>
            <person name="Taoka A."/>
            <person name="Kobayashi H."/>
            <person name="Maekawa T."/>
        </authorList>
    </citation>
    <scope>NUCLEOTIDE SEQUENCE [LARGE SCALE GENOMIC DNA]</scope>
    <source>
        <strain evidence="7 8">FCR-1</strain>
    </source>
</reference>
<accession>A0ABQ0C5R8</accession>
<comment type="caution">
    <text evidence="7">The sequence shown here is derived from an EMBL/GenBank/DDBJ whole genome shotgun (WGS) entry which is preliminary data.</text>
</comment>
<evidence type="ECO:0000256" key="3">
    <source>
        <dbReference type="ARBA" id="ARBA00022519"/>
    </source>
</evidence>
<evidence type="ECO:0000256" key="4">
    <source>
        <dbReference type="ARBA" id="ARBA00022679"/>
    </source>
</evidence>
<name>A0ABQ0C5R8_9PROT</name>
<gene>
    <name evidence="7" type="primary">lpxP</name>
    <name evidence="7" type="ORF">SIID45300_00536</name>
</gene>
<dbReference type="CDD" id="cd07984">
    <property type="entry name" value="LPLAT_LABLAT-like"/>
    <property type="match status" value="1"/>
</dbReference>
<evidence type="ECO:0000256" key="5">
    <source>
        <dbReference type="ARBA" id="ARBA00023136"/>
    </source>
</evidence>
<evidence type="ECO:0000256" key="6">
    <source>
        <dbReference type="ARBA" id="ARBA00023315"/>
    </source>
</evidence>
<organism evidence="7 8">
    <name type="scientific">Candidatus Magnetaquiglobus chichijimensis</name>
    <dbReference type="NCBI Taxonomy" id="3141448"/>
    <lineage>
        <taxon>Bacteria</taxon>
        <taxon>Pseudomonadati</taxon>
        <taxon>Pseudomonadota</taxon>
        <taxon>Magnetococcia</taxon>
        <taxon>Magnetococcales</taxon>
        <taxon>Candidatus Magnetaquicoccaceae</taxon>
        <taxon>Candidatus Magnetaquiglobus</taxon>
    </lineage>
</organism>
<evidence type="ECO:0000256" key="1">
    <source>
        <dbReference type="ARBA" id="ARBA00004533"/>
    </source>
</evidence>
<keyword evidence="4 7" id="KW-0808">Transferase</keyword>
<evidence type="ECO:0000313" key="7">
    <source>
        <dbReference type="EMBL" id="GAB0056231.1"/>
    </source>
</evidence>
<dbReference type="InterPro" id="IPR004960">
    <property type="entry name" value="LipA_acyltrans"/>
</dbReference>
<evidence type="ECO:0000256" key="2">
    <source>
        <dbReference type="ARBA" id="ARBA00022475"/>
    </source>
</evidence>
<dbReference type="PANTHER" id="PTHR30606">
    <property type="entry name" value="LIPID A BIOSYNTHESIS LAUROYL ACYLTRANSFERASE"/>
    <property type="match status" value="1"/>
</dbReference>
<keyword evidence="6 7" id="KW-0012">Acyltransferase</keyword>
<keyword evidence="3" id="KW-0997">Cell inner membrane</keyword>
<proteinExistence type="predicted"/>
<dbReference type="Proteomes" id="UP001628193">
    <property type="component" value="Unassembled WGS sequence"/>
</dbReference>
<dbReference type="Pfam" id="PF03279">
    <property type="entry name" value="Lip_A_acyltrans"/>
    <property type="match status" value="1"/>
</dbReference>
<keyword evidence="5" id="KW-0472">Membrane</keyword>
<dbReference type="PANTHER" id="PTHR30606:SF10">
    <property type="entry name" value="PHOSPHATIDYLINOSITOL MANNOSIDE ACYLTRANSFERASE"/>
    <property type="match status" value="1"/>
</dbReference>
<comment type="subcellular location">
    <subcellularLocation>
        <location evidence="1">Cell inner membrane</location>
    </subcellularLocation>
</comment>
<keyword evidence="8" id="KW-1185">Reference proteome</keyword>
<sequence>MSSAPPPRLKHRLEWLLLKGLLGLVRAGDLPSAYRRVRRLAALGRRILTSEWAWANANLAMIYGAHLTPGQREKLVSLAFENIFFSYMESIRVHEIAFRDEGLERLHAVHGLGRGVVVVGVHVGCWEPGLKRLGGQVSPTAILYRHANNPLSEKTFMGLRAGYGVEFISRQNTREIVRAMQARKVMGFMTDINTREGGVTAPFLGVPAQCPPGPARLALKFNTPILPIIATRAGWGEAVFRVGEPIEPQAGGVSEEKVVALTGAINAAFVPWVHEFAEQYNWLHARWRARPDGSLWRPEQAVLANPTPAQPSERVLRLLGNG</sequence>
<evidence type="ECO:0000313" key="8">
    <source>
        <dbReference type="Proteomes" id="UP001628193"/>
    </source>
</evidence>
<keyword evidence="2" id="KW-1003">Cell membrane</keyword>
<dbReference type="GO" id="GO:0016746">
    <property type="term" value="F:acyltransferase activity"/>
    <property type="evidence" value="ECO:0007669"/>
    <property type="project" value="UniProtKB-KW"/>
</dbReference>
<dbReference type="RefSeq" id="WP_420903947.1">
    <property type="nucleotide sequence ID" value="NZ_BAAFGK010000002.1"/>
</dbReference>
<protein>
    <submittedName>
        <fullName evidence="7">Lipid A biosynthesis palmitoleoyltransferase</fullName>
        <ecNumber evidence="7">2.3.1.242</ecNumber>
    </submittedName>
</protein>
<dbReference type="EMBL" id="BAAFGK010000002">
    <property type="protein sequence ID" value="GAB0056231.1"/>
    <property type="molecule type" value="Genomic_DNA"/>
</dbReference>
<dbReference type="EC" id="2.3.1.242" evidence="7"/>